<proteinExistence type="predicted"/>
<accession>A0A7L2JVB6</accession>
<sequence length="92" mass="10633">SADLKLLEEATISVCKSLGETLCHLFSVHFTRKIEKQHPSLLTLVCSCFFSSHLFIWQAHNALFIICCLLKVFISRMSEEELQLHFTYEEKA</sequence>
<reference evidence="1 2" key="1">
    <citation type="submission" date="2019-09" db="EMBL/GenBank/DDBJ databases">
        <title>Bird 10,000 Genomes (B10K) Project - Family phase.</title>
        <authorList>
            <person name="Zhang G."/>
        </authorList>
    </citation>
    <scope>NUCLEOTIDE SEQUENCE [LARGE SCALE GENOMIC DNA]</scope>
    <source>
        <strain evidence="1">B10K-DU-001-77</strain>
        <tissue evidence="1">Muscle</tissue>
    </source>
</reference>
<dbReference type="AlphaFoldDB" id="A0A7L2JVB6"/>
<evidence type="ECO:0000313" key="1">
    <source>
        <dbReference type="EMBL" id="NXR27484.1"/>
    </source>
</evidence>
<comment type="caution">
    <text evidence="1">The sequence shown here is derived from an EMBL/GenBank/DDBJ whole genome shotgun (WGS) entry which is preliminary data.</text>
</comment>
<dbReference type="Proteomes" id="UP000590623">
    <property type="component" value="Unassembled WGS sequence"/>
</dbReference>
<evidence type="ECO:0000313" key="2">
    <source>
        <dbReference type="Proteomes" id="UP000590623"/>
    </source>
</evidence>
<organism evidence="1 2">
    <name type="scientific">Cinclus mexicanus</name>
    <name type="common">American dipper</name>
    <dbReference type="NCBI Taxonomy" id="161649"/>
    <lineage>
        <taxon>Eukaryota</taxon>
        <taxon>Metazoa</taxon>
        <taxon>Chordata</taxon>
        <taxon>Craniata</taxon>
        <taxon>Vertebrata</taxon>
        <taxon>Euteleostomi</taxon>
        <taxon>Archelosauria</taxon>
        <taxon>Archosauria</taxon>
        <taxon>Dinosauria</taxon>
        <taxon>Saurischia</taxon>
        <taxon>Theropoda</taxon>
        <taxon>Coelurosauria</taxon>
        <taxon>Aves</taxon>
        <taxon>Neognathae</taxon>
        <taxon>Neoaves</taxon>
        <taxon>Telluraves</taxon>
        <taxon>Australaves</taxon>
        <taxon>Passeriformes</taxon>
        <taxon>Cinclidae</taxon>
        <taxon>Cinclus</taxon>
    </lineage>
</organism>
<feature type="non-terminal residue" evidence="1">
    <location>
        <position position="1"/>
    </location>
</feature>
<dbReference type="OrthoDB" id="10253409at2759"/>
<protein>
    <submittedName>
        <fullName evidence="1">DYM protein</fullName>
    </submittedName>
</protein>
<dbReference type="EMBL" id="VWYM01023267">
    <property type="protein sequence ID" value="NXR27484.1"/>
    <property type="molecule type" value="Genomic_DNA"/>
</dbReference>
<dbReference type="Pfam" id="PF09742">
    <property type="entry name" value="Dymeclin"/>
    <property type="match status" value="1"/>
</dbReference>
<name>A0A7L2JVB6_CINMU</name>
<feature type="non-terminal residue" evidence="1">
    <location>
        <position position="92"/>
    </location>
</feature>
<keyword evidence="2" id="KW-1185">Reference proteome</keyword>
<gene>
    <name evidence="1" type="primary">Dym_0</name>
    <name evidence="1" type="ORF">CINMEX_R06986</name>
</gene>